<dbReference type="Proteomes" id="UP000323000">
    <property type="component" value="Chromosome 2"/>
</dbReference>
<comment type="similarity">
    <text evidence="1 3">Belongs to the UDP-glycosyltransferase family.</text>
</comment>
<evidence type="ECO:0000256" key="2">
    <source>
        <dbReference type="ARBA" id="ARBA00022679"/>
    </source>
</evidence>
<evidence type="ECO:0000313" key="5">
    <source>
        <dbReference type="EMBL" id="TXG70319.1"/>
    </source>
</evidence>
<feature type="domain" description="Glycosyltransferase N-terminal" evidence="4">
    <location>
        <begin position="10"/>
        <end position="89"/>
    </location>
</feature>
<reference evidence="6" key="1">
    <citation type="journal article" date="2019" name="Gigascience">
        <title>De novo genome assembly of the endangered Acer yangbiense, a plant species with extremely small populations endemic to Yunnan Province, China.</title>
        <authorList>
            <person name="Yang J."/>
            <person name="Wariss H.M."/>
            <person name="Tao L."/>
            <person name="Zhang R."/>
            <person name="Yun Q."/>
            <person name="Hollingsworth P."/>
            <person name="Dao Z."/>
            <person name="Luo G."/>
            <person name="Guo H."/>
            <person name="Ma Y."/>
            <person name="Sun W."/>
        </authorList>
    </citation>
    <scope>NUCLEOTIDE SEQUENCE [LARGE SCALE GENOMIC DNA]</scope>
    <source>
        <strain evidence="6">cv. Malutang</strain>
    </source>
</reference>
<proteinExistence type="inferred from homology"/>
<name>A0A5C7IMM3_9ROSI</name>
<dbReference type="CDD" id="cd03784">
    <property type="entry name" value="GT1_Gtf-like"/>
    <property type="match status" value="1"/>
</dbReference>
<evidence type="ECO:0000313" key="6">
    <source>
        <dbReference type="Proteomes" id="UP000323000"/>
    </source>
</evidence>
<dbReference type="AlphaFoldDB" id="A0A5C7IMM3"/>
<organism evidence="5 6">
    <name type="scientific">Acer yangbiense</name>
    <dbReference type="NCBI Taxonomy" id="1000413"/>
    <lineage>
        <taxon>Eukaryota</taxon>
        <taxon>Viridiplantae</taxon>
        <taxon>Streptophyta</taxon>
        <taxon>Embryophyta</taxon>
        <taxon>Tracheophyta</taxon>
        <taxon>Spermatophyta</taxon>
        <taxon>Magnoliopsida</taxon>
        <taxon>eudicotyledons</taxon>
        <taxon>Gunneridae</taxon>
        <taxon>Pentapetalae</taxon>
        <taxon>rosids</taxon>
        <taxon>malvids</taxon>
        <taxon>Sapindales</taxon>
        <taxon>Sapindaceae</taxon>
        <taxon>Hippocastanoideae</taxon>
        <taxon>Acereae</taxon>
        <taxon>Acer</taxon>
    </lineage>
</organism>
<dbReference type="PANTHER" id="PTHR48044">
    <property type="entry name" value="GLYCOSYLTRANSFERASE"/>
    <property type="match status" value="1"/>
</dbReference>
<dbReference type="SUPFAM" id="SSF53756">
    <property type="entry name" value="UDP-Glycosyltransferase/glycogen phosphorylase"/>
    <property type="match status" value="1"/>
</dbReference>
<evidence type="ECO:0000256" key="3">
    <source>
        <dbReference type="RuleBase" id="RU003718"/>
    </source>
</evidence>
<evidence type="ECO:0000256" key="1">
    <source>
        <dbReference type="ARBA" id="ARBA00009995"/>
    </source>
</evidence>
<accession>A0A5C7IMM3</accession>
<protein>
    <recommendedName>
        <fullName evidence="4">Glycosyltransferase N-terminal domain-containing protein</fullName>
    </recommendedName>
</protein>
<dbReference type="Pfam" id="PF00201">
    <property type="entry name" value="UDPGT"/>
    <property type="match status" value="1"/>
</dbReference>
<dbReference type="GO" id="GO:1901137">
    <property type="term" value="P:carbohydrate derivative biosynthetic process"/>
    <property type="evidence" value="ECO:0007669"/>
    <property type="project" value="UniProtKB-ARBA"/>
</dbReference>
<dbReference type="EMBL" id="VAHF01000002">
    <property type="protein sequence ID" value="TXG70319.1"/>
    <property type="molecule type" value="Genomic_DNA"/>
</dbReference>
<evidence type="ECO:0000259" key="4">
    <source>
        <dbReference type="Pfam" id="PF26168"/>
    </source>
</evidence>
<sequence>MTCHLLLFSPHSPNPHSSTKFPAHIHPFEDSPHLRQHFTALLHRLLSLTGKRIVIIHDALMASVVQDSVSMPNTESYAFNTVSAFFSFFDLWEALGKPFQIEVEVFRAGDLINTNISMEDTYIDLLENIPGNKKYWAVGSINPINENAISLEQSNTKFIWVLRYADKVDFFTEECRRSAKLPEGFEKRTKRIGMIVRDWTPQLEILSHPSTGGFMSQCGWNSYLESLSMGVPIVAWPMHSDQPKNAVLISEVLRVGAIVKKWTHRGNC</sequence>
<gene>
    <name evidence="5" type="ORF">EZV62_005254</name>
</gene>
<dbReference type="OrthoDB" id="5835829at2759"/>
<keyword evidence="3" id="KW-0328">Glycosyltransferase</keyword>
<dbReference type="PROSITE" id="PS00375">
    <property type="entry name" value="UDPGT"/>
    <property type="match status" value="1"/>
</dbReference>
<dbReference type="Gene3D" id="3.40.50.2000">
    <property type="entry name" value="Glycogen Phosphorylase B"/>
    <property type="match status" value="1"/>
</dbReference>
<dbReference type="FunFam" id="3.40.50.2000:FF:000060">
    <property type="entry name" value="Glycosyltransferase"/>
    <property type="match status" value="1"/>
</dbReference>
<keyword evidence="2 3" id="KW-0808">Transferase</keyword>
<dbReference type="GO" id="GO:0008194">
    <property type="term" value="F:UDP-glycosyltransferase activity"/>
    <property type="evidence" value="ECO:0007669"/>
    <property type="project" value="InterPro"/>
</dbReference>
<dbReference type="InterPro" id="IPR035595">
    <property type="entry name" value="UDP_glycos_trans_CS"/>
</dbReference>
<dbReference type="Pfam" id="PF26168">
    <property type="entry name" value="Glyco_transf_N"/>
    <property type="match status" value="1"/>
</dbReference>
<comment type="caution">
    <text evidence="5">The sequence shown here is derived from an EMBL/GenBank/DDBJ whole genome shotgun (WGS) entry which is preliminary data.</text>
</comment>
<keyword evidence="6" id="KW-1185">Reference proteome</keyword>
<dbReference type="PANTHER" id="PTHR48044:SF22">
    <property type="entry name" value="GLYCOSYLTRANSFERASE"/>
    <property type="match status" value="1"/>
</dbReference>
<dbReference type="InterPro" id="IPR058980">
    <property type="entry name" value="Glyco_transf_N"/>
</dbReference>
<dbReference type="InterPro" id="IPR002213">
    <property type="entry name" value="UDP_glucos_trans"/>
</dbReference>